<keyword evidence="17 18" id="KW-1078">G1/S host cell cycle checkpoint dysregulation by virus</keyword>
<keyword evidence="2 18" id="KW-0244">Early protein</keyword>
<comment type="function">
    <text evidence="18">Plays a role in viral genome replication by driving entry of quiescent cells into the cell cycle. Stimulation of progression from G1 to S phase allows the virus to efficiently use the cellular DNA replicating machinery to achieve viral genome replication. E7 protein has both transforming and trans-activating activities. Induces the disassembly of the E2F1 transcription factor from RB1, with subsequent transcriptional activation of E2F1-regulated S-phase genes. Interferes with host histone deacetylation mediated by HDAC1 and HDAC2, leading to transcription activation. Plays also a role in the inhibition of both antiviral and antiproliferative functions of host interferon alpha. Interaction with host TMEM173/STING impairs the ability of TMEM173/STING to sense cytosolic DNA and promote the production of type I interferon (IFN-alpha and IFN-beta).</text>
</comment>
<evidence type="ECO:0000256" key="7">
    <source>
        <dbReference type="ARBA" id="ARBA00022771"/>
    </source>
</evidence>
<evidence type="ECO:0000256" key="18">
    <source>
        <dbReference type="HAMAP-Rule" id="MF_04004"/>
    </source>
</evidence>
<keyword evidence="4 18" id="KW-0945">Host-virus interaction</keyword>
<evidence type="ECO:0000256" key="5">
    <source>
        <dbReference type="ARBA" id="ARBA00022632"/>
    </source>
</evidence>
<keyword evidence="15" id="KW-0922">Interferon antiviral system evasion</keyword>
<keyword evidence="7 18" id="KW-0863">Zinc-finger</keyword>
<dbReference type="HAMAP" id="MF_04004">
    <property type="entry name" value="PPV_E7"/>
    <property type="match status" value="1"/>
</dbReference>
<evidence type="ECO:0000256" key="11">
    <source>
        <dbReference type="ARBA" id="ARBA00023125"/>
    </source>
</evidence>
<evidence type="ECO:0000256" key="4">
    <source>
        <dbReference type="ARBA" id="ARBA00022581"/>
    </source>
</evidence>
<dbReference type="SUPFAM" id="SSF161234">
    <property type="entry name" value="E7 C-terminal domain-like"/>
    <property type="match status" value="1"/>
</dbReference>
<dbReference type="GO" id="GO:0008270">
    <property type="term" value="F:zinc ion binding"/>
    <property type="evidence" value="ECO:0007669"/>
    <property type="project" value="UniProtKB-KW"/>
</dbReference>
<keyword evidence="14 18" id="KW-1035">Host cytoplasm</keyword>
<dbReference type="Pfam" id="PF00527">
    <property type="entry name" value="E7"/>
    <property type="match status" value="1"/>
</dbReference>
<comment type="caution">
    <text evidence="18">Lacks conserved residue(s) required for the propagation of feature annotation.</text>
</comment>
<evidence type="ECO:0000313" key="21">
    <source>
        <dbReference type="EMBL" id="CAD1807720.1"/>
    </source>
</evidence>
<comment type="function">
    <text evidence="19">E7 protein has both transforming and trans-activating activities.</text>
</comment>
<keyword evidence="13 18" id="KW-0804">Transcription</keyword>
<dbReference type="GO" id="GO:0019904">
    <property type="term" value="F:protein domain specific binding"/>
    <property type="evidence" value="ECO:0007669"/>
    <property type="project" value="UniProtKB-UniRule"/>
</dbReference>
<comment type="PTM">
    <text evidence="18">Highly phosphorylated.</text>
</comment>
<evidence type="ECO:0000313" key="22">
    <source>
        <dbReference type="EMBL" id="CAD1814051.1"/>
    </source>
</evidence>
<keyword evidence="16 18" id="KW-0899">Viral immunoevasion</keyword>
<comment type="subcellular location">
    <subcellularLocation>
        <location evidence="18">Host cytoplasm</location>
    </subcellularLocation>
    <subcellularLocation>
        <location evidence="18">Host nucleus</location>
    </subcellularLocation>
    <text evidence="18">Predominantly found in the host nucleus.</text>
</comment>
<evidence type="ECO:0000256" key="13">
    <source>
        <dbReference type="ARBA" id="ARBA00023163"/>
    </source>
</evidence>
<keyword evidence="3 18" id="KW-1048">Host nucleus</keyword>
<dbReference type="EMBL" id="LR862004">
    <property type="protein sequence ID" value="CAD1814051.1"/>
    <property type="molecule type" value="Genomic_DNA"/>
</dbReference>
<evidence type="ECO:0000256" key="8">
    <source>
        <dbReference type="ARBA" id="ARBA00022830"/>
    </source>
</evidence>
<feature type="short sequence motif" description="LXCXE motif; interaction with host RB1 and TMEM173/STING" evidence="18">
    <location>
        <begin position="22"/>
        <end position="26"/>
    </location>
</feature>
<evidence type="ECO:0000256" key="3">
    <source>
        <dbReference type="ARBA" id="ARBA00022562"/>
    </source>
</evidence>
<dbReference type="GO" id="GO:0003677">
    <property type="term" value="F:DNA binding"/>
    <property type="evidence" value="ECO:0007669"/>
    <property type="project" value="UniProtKB-UniRule"/>
</dbReference>
<sequence>MYGKAPTLRDYVLTLQPEPRSLTCDEQLDSSDSEDEREQPTQQDQQVDLQVYRVVTECTSCYCSIRLVVKSSSSDIKKLEELLLGTLQIVCPLCTTAV</sequence>
<feature type="short sequence motif" description="Nuclear export signal" evidence="18">
    <location>
        <begin position="76"/>
        <end position="84"/>
    </location>
</feature>
<keyword evidence="11 18" id="KW-0238">DNA-binding</keyword>
<protein>
    <recommendedName>
        <fullName evidence="18 19">Protein E7</fullName>
    </recommendedName>
</protein>
<dbReference type="GO" id="GO:0003700">
    <property type="term" value="F:DNA-binding transcription factor activity"/>
    <property type="evidence" value="ECO:0007669"/>
    <property type="project" value="UniProtKB-UniRule"/>
</dbReference>
<comment type="similarity">
    <text evidence="18 19">Belongs to the papillomaviridae E7 protein family.</text>
</comment>
<evidence type="ECO:0000256" key="6">
    <source>
        <dbReference type="ARBA" id="ARBA00022723"/>
    </source>
</evidence>
<dbReference type="GO" id="GO:0039645">
    <property type="term" value="P:symbiont-mediated perturbation of host cell cycle G1/S transition checkpoint"/>
    <property type="evidence" value="ECO:0007669"/>
    <property type="project" value="UniProtKB-UniRule"/>
</dbReference>
<name>A0A7G2A7B4_9PAPI</name>
<evidence type="ECO:0000256" key="19">
    <source>
        <dbReference type="PIRNR" id="PIRNR003407"/>
    </source>
</evidence>
<feature type="compositionally biased region" description="Acidic residues" evidence="20">
    <location>
        <begin position="26"/>
        <end position="37"/>
    </location>
</feature>
<dbReference type="GO" id="GO:0030430">
    <property type="term" value="C:host cell cytoplasm"/>
    <property type="evidence" value="ECO:0007669"/>
    <property type="project" value="UniProtKB-SubCell"/>
</dbReference>
<proteinExistence type="inferred from homology"/>
<gene>
    <name evidence="18 21" type="primary">E7</name>
</gene>
<dbReference type="Gene3D" id="3.30.160.330">
    <property type="match status" value="1"/>
</dbReference>
<evidence type="ECO:0000256" key="20">
    <source>
        <dbReference type="SAM" id="MobiDB-lite"/>
    </source>
</evidence>
<organism evidence="21">
    <name type="scientific">human papillomavirus 91</name>
    <dbReference type="NCBI Taxonomy" id="202252"/>
    <lineage>
        <taxon>Viruses</taxon>
        <taxon>Monodnaviria</taxon>
        <taxon>Shotokuvirae</taxon>
        <taxon>Cossaviricota</taxon>
        <taxon>Papovaviricetes</taxon>
        <taxon>Zurhausenvirales</taxon>
        <taxon>Papillomaviridae</taxon>
        <taxon>Firstpapillomavirinae</taxon>
        <taxon>Alphapapillomavirus</taxon>
        <taxon>Alphapapillomavirus 8</taxon>
    </lineage>
</organism>
<evidence type="ECO:0000256" key="16">
    <source>
        <dbReference type="ARBA" id="ARBA00023280"/>
    </source>
</evidence>
<evidence type="ECO:0000256" key="14">
    <source>
        <dbReference type="ARBA" id="ARBA00023200"/>
    </source>
</evidence>
<keyword evidence="9 18" id="KW-0862">Zinc</keyword>
<evidence type="ECO:0000256" key="2">
    <source>
        <dbReference type="ARBA" id="ARBA00022518"/>
    </source>
</evidence>
<comment type="domain">
    <text evidence="18">The E7 terminal domain is an intrinsically disordered domain, whose flexibility and conformational transitions confer target adaptability to the oncoprotein. It allows adaptation to a variety of protein targets and exposes the PEST degradation sequence that regulates its turnover in the cell.</text>
</comment>
<dbReference type="GO" id="GO:0052170">
    <property type="term" value="P:symbiont-mediated suppression of host innate immune response"/>
    <property type="evidence" value="ECO:0007669"/>
    <property type="project" value="UniProtKB-KW"/>
</dbReference>
<evidence type="ECO:0000256" key="1">
    <source>
        <dbReference type="ARBA" id="ARBA00022504"/>
    </source>
</evidence>
<dbReference type="GO" id="GO:0039502">
    <property type="term" value="P:symbiont-mediated suppression of host type I interferon-mediated signaling pathway"/>
    <property type="evidence" value="ECO:0007669"/>
    <property type="project" value="UniProtKB-UniRule"/>
</dbReference>
<evidence type="ECO:0000256" key="12">
    <source>
        <dbReference type="ARBA" id="ARBA00023159"/>
    </source>
</evidence>
<keyword evidence="1 18" id="KW-1121">Modulation of host cell cycle by virus</keyword>
<feature type="region of interest" description="Disordered" evidence="20">
    <location>
        <begin position="23"/>
        <end position="45"/>
    </location>
</feature>
<reference evidence="21" key="1">
    <citation type="submission" date="2020-07" db="EMBL/GenBank/DDBJ databases">
        <authorList>
            <person name="Wienecke-Baldacchino K A."/>
        </authorList>
    </citation>
    <scope>NUCLEOTIDE SEQUENCE</scope>
    <source>
        <strain evidence="21">LNS5859951_HPV91</strain>
        <strain evidence="22">LNS7013133_HPV91</strain>
    </source>
</reference>
<accession>A0A7G2A7B4</accession>
<keyword evidence="12 18" id="KW-0010">Activator</keyword>
<keyword evidence="5 18" id="KW-1090">Inhibition of host innate immune response by virus</keyword>
<dbReference type="InterPro" id="IPR000148">
    <property type="entry name" value="Papilloma_E7"/>
</dbReference>
<dbReference type="PIRSF" id="PIRSF003407">
    <property type="entry name" value="Papvi_E7"/>
    <property type="match status" value="1"/>
</dbReference>
<keyword evidence="6 18" id="KW-0479">Metal-binding</keyword>
<feature type="zinc finger region" evidence="18">
    <location>
        <begin position="58"/>
        <end position="94"/>
    </location>
</feature>
<dbReference type="GO" id="GO:0042025">
    <property type="term" value="C:host cell nucleus"/>
    <property type="evidence" value="ECO:0007669"/>
    <property type="project" value="UniProtKB-SubCell"/>
</dbReference>
<comment type="subunit">
    <text evidence="18">Homodimer. Homooligomer. Interacts with host RB1; this interaction induces dissociation of RB1-E2F1 complex thereby disrupting RB1 activity. Interacts with host EP300; this interaction represses EP300 transcriptional activity. Interacts with protein E2; this interaction inhibits E7 oncogenic activity. Interacts with host TMEM173/STING; this interaction impairs the ability of TMEM173/STING to sense cytosolic DNA and promote the production of type I interferon (IFN-alpha and IFN-beta).</text>
</comment>
<evidence type="ECO:0000256" key="10">
    <source>
        <dbReference type="ARBA" id="ARBA00023015"/>
    </source>
</evidence>
<dbReference type="GO" id="GO:0006351">
    <property type="term" value="P:DNA-templated transcription"/>
    <property type="evidence" value="ECO:0007669"/>
    <property type="project" value="UniProtKB-UniRule"/>
</dbReference>
<dbReference type="EMBL" id="LR861935">
    <property type="protein sequence ID" value="CAD1807720.1"/>
    <property type="molecule type" value="Genomic_DNA"/>
</dbReference>
<keyword evidence="10 18" id="KW-0805">Transcription regulation</keyword>
<evidence type="ECO:0000256" key="17">
    <source>
        <dbReference type="ARBA" id="ARBA00023309"/>
    </source>
</evidence>
<evidence type="ECO:0000256" key="15">
    <source>
        <dbReference type="ARBA" id="ARBA00023258"/>
    </source>
</evidence>
<keyword evidence="8 18" id="KW-1114">Inhibition of host interferon signaling pathway by virus</keyword>
<evidence type="ECO:0000256" key="9">
    <source>
        <dbReference type="ARBA" id="ARBA00022833"/>
    </source>
</evidence>